<dbReference type="GO" id="GO:0009697">
    <property type="term" value="P:salicylic acid biosynthetic process"/>
    <property type="evidence" value="ECO:0007669"/>
    <property type="project" value="InterPro"/>
</dbReference>
<sequence length="150" mass="16888">MSGAIMYFSVEQRNGDDSGEHSDASAQQALDGLRAELDAVDATLLDAVRQRLEVCLRIGELKRREHIAMMQPGRIHIVHERARQYADSHSLSPEFFDSLYDLLIAETCRLEDLVINAEPADEGPYHNGHHDHRDNHHVRHSSVPSANVES</sequence>
<evidence type="ECO:0000256" key="1">
    <source>
        <dbReference type="SAM" id="MobiDB-lite"/>
    </source>
</evidence>
<dbReference type="GO" id="GO:0004106">
    <property type="term" value="F:chorismate mutase activity"/>
    <property type="evidence" value="ECO:0007669"/>
    <property type="project" value="InterPro"/>
</dbReference>
<feature type="domain" description="Chorismate mutase" evidence="2">
    <location>
        <begin position="24"/>
        <end position="115"/>
    </location>
</feature>
<dbReference type="Gene3D" id="1.20.59.10">
    <property type="entry name" value="Chorismate mutase"/>
    <property type="match status" value="1"/>
</dbReference>
<dbReference type="InterPro" id="IPR002701">
    <property type="entry name" value="CM_II_prokaryot"/>
</dbReference>
<dbReference type="InterPro" id="IPR036979">
    <property type="entry name" value="CM_dom_sf"/>
</dbReference>
<organism evidence="3 4">
    <name type="scientific">Rhodococcus opacus</name>
    <name type="common">Nocardia opaca</name>
    <dbReference type="NCBI Taxonomy" id="37919"/>
    <lineage>
        <taxon>Bacteria</taxon>
        <taxon>Bacillati</taxon>
        <taxon>Actinomycetota</taxon>
        <taxon>Actinomycetes</taxon>
        <taxon>Mycobacteriales</taxon>
        <taxon>Nocardiaceae</taxon>
        <taxon>Rhodococcus</taxon>
    </lineage>
</organism>
<dbReference type="GO" id="GO:0016835">
    <property type="term" value="F:carbon-oxygen lyase activity"/>
    <property type="evidence" value="ECO:0007669"/>
    <property type="project" value="InterPro"/>
</dbReference>
<evidence type="ECO:0000313" key="3">
    <source>
        <dbReference type="EMBL" id="WLF49736.1"/>
    </source>
</evidence>
<dbReference type="GO" id="GO:0046417">
    <property type="term" value="P:chorismate metabolic process"/>
    <property type="evidence" value="ECO:0007669"/>
    <property type="project" value="InterPro"/>
</dbReference>
<dbReference type="EMBL" id="CP130953">
    <property type="protein sequence ID" value="WLF49736.1"/>
    <property type="molecule type" value="Genomic_DNA"/>
</dbReference>
<dbReference type="SUPFAM" id="SSF48600">
    <property type="entry name" value="Chorismate mutase II"/>
    <property type="match status" value="1"/>
</dbReference>
<feature type="region of interest" description="Disordered" evidence="1">
    <location>
        <begin position="121"/>
        <end position="150"/>
    </location>
</feature>
<gene>
    <name evidence="3" type="ORF">Q5707_12385</name>
</gene>
<evidence type="ECO:0000313" key="4">
    <source>
        <dbReference type="Proteomes" id="UP001231166"/>
    </source>
</evidence>
<evidence type="ECO:0000259" key="2">
    <source>
        <dbReference type="PROSITE" id="PS51168"/>
    </source>
</evidence>
<dbReference type="InterPro" id="IPR036263">
    <property type="entry name" value="Chorismate_II_sf"/>
</dbReference>
<dbReference type="InterPro" id="IPR008241">
    <property type="entry name" value="Isochorismate_pyruvate-lyase"/>
</dbReference>
<dbReference type="NCBIfam" id="TIGR01803">
    <property type="entry name" value="CM-like"/>
    <property type="match status" value="1"/>
</dbReference>
<dbReference type="Proteomes" id="UP001231166">
    <property type="component" value="Chromosome"/>
</dbReference>
<dbReference type="SMART" id="SM00830">
    <property type="entry name" value="CM_2"/>
    <property type="match status" value="1"/>
</dbReference>
<dbReference type="Pfam" id="PF01817">
    <property type="entry name" value="CM_2"/>
    <property type="match status" value="1"/>
</dbReference>
<name>A0AAX3YKY4_RHOOP</name>
<accession>A0AAX3YKY4</accession>
<protein>
    <submittedName>
        <fullName evidence="3">Chorismate mutase family protein</fullName>
    </submittedName>
</protein>
<reference evidence="3" key="1">
    <citation type="submission" date="2023-07" db="EMBL/GenBank/DDBJ databases">
        <title>Genomic analysis of Rhodococcus opacus VOC-14 with glycol ethers degradation activity.</title>
        <authorList>
            <person name="Narkevich D.A."/>
            <person name="Hlushen A.M."/>
            <person name="Akhremchuk A.E."/>
            <person name="Sikolenko M.A."/>
            <person name="Valentovich L.N."/>
        </authorList>
    </citation>
    <scope>NUCLEOTIDE SEQUENCE</scope>
    <source>
        <strain evidence="3">VOC-14</strain>
    </source>
</reference>
<dbReference type="PROSITE" id="PS51168">
    <property type="entry name" value="CHORISMATE_MUT_2"/>
    <property type="match status" value="1"/>
</dbReference>
<dbReference type="AlphaFoldDB" id="A0AAX3YKY4"/>
<proteinExistence type="predicted"/>
<feature type="compositionally biased region" description="Basic residues" evidence="1">
    <location>
        <begin position="127"/>
        <end position="140"/>
    </location>
</feature>